<feature type="non-terminal residue" evidence="2">
    <location>
        <position position="181"/>
    </location>
</feature>
<dbReference type="AlphaFoldDB" id="X1AGG5"/>
<dbReference type="Pfam" id="PF21135">
    <property type="entry name" value="DRL_cat"/>
    <property type="match status" value="1"/>
</dbReference>
<sequence>MVNIEADVTVGRILKKQADQAGVLYTVSSGDEPGCLMELYDFVKSLGYEVIVIGKGKNNPLNPTATPDDVTQSARLVDKDPFTIASYVDGTKTMFEMTCAANATGCTPMQRGMTGPEADLDTVSEIFALKGDGGITEFPGVVDFVQGSAMAGGVFITVRVDDERIREDLQYLKVGKGKYFT</sequence>
<protein>
    <recommendedName>
        <fullName evidence="1">Oxidoreductase DRL-like catalytic domain-containing protein</fullName>
    </recommendedName>
</protein>
<accession>X1AGG5</accession>
<dbReference type="PANTHER" id="PTHR37850">
    <property type="entry name" value="STRU PROTEIN"/>
    <property type="match status" value="1"/>
</dbReference>
<evidence type="ECO:0000259" key="1">
    <source>
        <dbReference type="Pfam" id="PF21135"/>
    </source>
</evidence>
<feature type="domain" description="Oxidoreductase DRL-like catalytic" evidence="1">
    <location>
        <begin position="30"/>
        <end position="180"/>
    </location>
</feature>
<organism evidence="2">
    <name type="scientific">marine sediment metagenome</name>
    <dbReference type="NCBI Taxonomy" id="412755"/>
    <lineage>
        <taxon>unclassified sequences</taxon>
        <taxon>metagenomes</taxon>
        <taxon>ecological metagenomes</taxon>
    </lineage>
</organism>
<proteinExistence type="predicted"/>
<comment type="caution">
    <text evidence="2">The sequence shown here is derived from an EMBL/GenBank/DDBJ whole genome shotgun (WGS) entry which is preliminary data.</text>
</comment>
<dbReference type="PANTHER" id="PTHR37850:SF2">
    <property type="entry name" value="SAF DOMAIN PROTEIN"/>
    <property type="match status" value="1"/>
</dbReference>
<name>X1AGG5_9ZZZZ</name>
<reference evidence="2" key="1">
    <citation type="journal article" date="2014" name="Front. Microbiol.">
        <title>High frequency of phylogenetically diverse reductive dehalogenase-homologous genes in deep subseafloor sedimentary metagenomes.</title>
        <authorList>
            <person name="Kawai M."/>
            <person name="Futagami T."/>
            <person name="Toyoda A."/>
            <person name="Takaki Y."/>
            <person name="Nishi S."/>
            <person name="Hori S."/>
            <person name="Arai W."/>
            <person name="Tsubouchi T."/>
            <person name="Morono Y."/>
            <person name="Uchiyama I."/>
            <person name="Ito T."/>
            <person name="Fujiyama A."/>
            <person name="Inagaki F."/>
            <person name="Takami H."/>
        </authorList>
    </citation>
    <scope>NUCLEOTIDE SEQUENCE</scope>
    <source>
        <strain evidence="2">Expedition CK06-06</strain>
    </source>
</reference>
<evidence type="ECO:0000313" key="2">
    <source>
        <dbReference type="EMBL" id="GAG81014.1"/>
    </source>
</evidence>
<gene>
    <name evidence="2" type="ORF">S01H4_31525</name>
</gene>
<dbReference type="EMBL" id="BART01016384">
    <property type="protein sequence ID" value="GAG81014.1"/>
    <property type="molecule type" value="Genomic_DNA"/>
</dbReference>
<dbReference type="InterPro" id="IPR048423">
    <property type="entry name" value="DRL_cat"/>
</dbReference>